<proteinExistence type="predicted"/>
<dbReference type="CDD" id="cd17991">
    <property type="entry name" value="DEXHc_TRCF"/>
    <property type="match status" value="1"/>
</dbReference>
<dbReference type="EMBL" id="UINC01026923">
    <property type="protein sequence ID" value="SVB05254.1"/>
    <property type="molecule type" value="Genomic_DNA"/>
</dbReference>
<dbReference type="InterPro" id="IPR014001">
    <property type="entry name" value="Helicase_ATP-bd"/>
</dbReference>
<dbReference type="InterPro" id="IPR027417">
    <property type="entry name" value="P-loop_NTPase"/>
</dbReference>
<dbReference type="SMART" id="SM00982">
    <property type="entry name" value="TRCF"/>
    <property type="match status" value="1"/>
</dbReference>
<evidence type="ECO:0008006" key="11">
    <source>
        <dbReference type="Google" id="ProtNLM"/>
    </source>
</evidence>
<dbReference type="GO" id="GO:0016787">
    <property type="term" value="F:hydrolase activity"/>
    <property type="evidence" value="ECO:0007669"/>
    <property type="project" value="UniProtKB-KW"/>
</dbReference>
<keyword evidence="2" id="KW-0227">DNA damage</keyword>
<keyword evidence="6" id="KW-0238">DNA-binding</keyword>
<feature type="domain" description="Helicase ATP-binding" evidence="8">
    <location>
        <begin position="39"/>
        <end position="200"/>
    </location>
</feature>
<evidence type="ECO:0000259" key="9">
    <source>
        <dbReference type="PROSITE" id="PS51194"/>
    </source>
</evidence>
<keyword evidence="7" id="KW-0234">DNA repair</keyword>
<accession>A0A382AV69</accession>
<feature type="domain" description="Helicase C-terminal" evidence="9">
    <location>
        <begin position="209"/>
        <end position="375"/>
    </location>
</feature>
<dbReference type="GO" id="GO:0003678">
    <property type="term" value="F:DNA helicase activity"/>
    <property type="evidence" value="ECO:0007669"/>
    <property type="project" value="TreeGrafter"/>
</dbReference>
<dbReference type="SMART" id="SM00487">
    <property type="entry name" value="DEXDc"/>
    <property type="match status" value="1"/>
</dbReference>
<dbReference type="PROSITE" id="PS51194">
    <property type="entry name" value="HELICASE_CTER"/>
    <property type="match status" value="1"/>
</dbReference>
<evidence type="ECO:0000256" key="1">
    <source>
        <dbReference type="ARBA" id="ARBA00022741"/>
    </source>
</evidence>
<dbReference type="Gene3D" id="3.40.50.300">
    <property type="entry name" value="P-loop containing nucleotide triphosphate hydrolases"/>
    <property type="match status" value="2"/>
</dbReference>
<evidence type="ECO:0000313" key="10">
    <source>
        <dbReference type="EMBL" id="SVB05254.1"/>
    </source>
</evidence>
<dbReference type="PANTHER" id="PTHR47964:SF1">
    <property type="entry name" value="ATP-DEPENDENT DNA HELICASE HOMOLOG RECG, CHLOROPLASTIC"/>
    <property type="match status" value="1"/>
</dbReference>
<dbReference type="InterPro" id="IPR005118">
    <property type="entry name" value="TRCF_C"/>
</dbReference>
<dbReference type="InterPro" id="IPR047112">
    <property type="entry name" value="RecG/Mfd"/>
</dbReference>
<dbReference type="GO" id="GO:0005524">
    <property type="term" value="F:ATP binding"/>
    <property type="evidence" value="ECO:0007669"/>
    <property type="project" value="UniProtKB-KW"/>
</dbReference>
<keyword evidence="5" id="KW-0067">ATP-binding</keyword>
<protein>
    <recommendedName>
        <fullName evidence="11">DEAD/DEAH box helicase</fullName>
    </recommendedName>
</protein>
<dbReference type="SUPFAM" id="SSF143517">
    <property type="entry name" value="TRCF domain-like"/>
    <property type="match status" value="1"/>
</dbReference>
<dbReference type="PANTHER" id="PTHR47964">
    <property type="entry name" value="ATP-DEPENDENT DNA HELICASE HOMOLOG RECG, CHLOROPLASTIC"/>
    <property type="match status" value="1"/>
</dbReference>
<dbReference type="InterPro" id="IPR037235">
    <property type="entry name" value="TRCF-like_C_D7"/>
</dbReference>
<dbReference type="PROSITE" id="PS51192">
    <property type="entry name" value="HELICASE_ATP_BIND_1"/>
    <property type="match status" value="1"/>
</dbReference>
<keyword evidence="1" id="KW-0547">Nucleotide-binding</keyword>
<dbReference type="SMART" id="SM00490">
    <property type="entry name" value="HELICc"/>
    <property type="match status" value="1"/>
</dbReference>
<dbReference type="InterPro" id="IPR011545">
    <property type="entry name" value="DEAD/DEAH_box_helicase_dom"/>
</dbReference>
<dbReference type="Pfam" id="PF00270">
    <property type="entry name" value="DEAD"/>
    <property type="match status" value="1"/>
</dbReference>
<evidence type="ECO:0000259" key="8">
    <source>
        <dbReference type="PROSITE" id="PS51192"/>
    </source>
</evidence>
<dbReference type="Pfam" id="PF03461">
    <property type="entry name" value="TRCF"/>
    <property type="match status" value="1"/>
</dbReference>
<dbReference type="GO" id="GO:0006281">
    <property type="term" value="P:DNA repair"/>
    <property type="evidence" value="ECO:0007669"/>
    <property type="project" value="UniProtKB-KW"/>
</dbReference>
<evidence type="ECO:0000256" key="4">
    <source>
        <dbReference type="ARBA" id="ARBA00022806"/>
    </source>
</evidence>
<evidence type="ECO:0000256" key="5">
    <source>
        <dbReference type="ARBA" id="ARBA00022840"/>
    </source>
</evidence>
<keyword evidence="3" id="KW-0378">Hydrolase</keyword>
<dbReference type="AlphaFoldDB" id="A0A382AV69"/>
<keyword evidence="4" id="KW-0347">Helicase</keyword>
<evidence type="ECO:0000256" key="7">
    <source>
        <dbReference type="ARBA" id="ARBA00023204"/>
    </source>
</evidence>
<gene>
    <name evidence="10" type="ORF">METZ01_LOCUS158108</name>
</gene>
<dbReference type="GO" id="GO:0003677">
    <property type="term" value="F:DNA binding"/>
    <property type="evidence" value="ECO:0007669"/>
    <property type="project" value="UniProtKB-KW"/>
</dbReference>
<dbReference type="SUPFAM" id="SSF52540">
    <property type="entry name" value="P-loop containing nucleoside triphosphate hydrolases"/>
    <property type="match status" value="2"/>
</dbReference>
<feature type="non-terminal residue" evidence="10">
    <location>
        <position position="1"/>
    </location>
</feature>
<dbReference type="Pfam" id="PF00271">
    <property type="entry name" value="Helicase_C"/>
    <property type="match status" value="1"/>
</dbReference>
<name>A0A382AV69_9ZZZZ</name>
<reference evidence="10" key="1">
    <citation type="submission" date="2018-05" db="EMBL/GenBank/DDBJ databases">
        <authorList>
            <person name="Lanie J.A."/>
            <person name="Ng W.-L."/>
            <person name="Kazmierczak K.M."/>
            <person name="Andrzejewski T.M."/>
            <person name="Davidsen T.M."/>
            <person name="Wayne K.J."/>
            <person name="Tettelin H."/>
            <person name="Glass J.I."/>
            <person name="Rusch D."/>
            <person name="Podicherti R."/>
            <person name="Tsui H.-C.T."/>
            <person name="Winkler M.E."/>
        </authorList>
    </citation>
    <scope>NUCLEOTIDE SEQUENCE</scope>
</reference>
<sequence>LTKGTKYKIPKDYYKSFVSRFPYQETVDQFKTIEEVENDLKSPTPMDRLVCGEVGFGKTEIAMRASFVTAYNNKQTCLLVPTTLLAQQHLDSFKKRFSQEAVSISCLTRNTKPNERKITISNLSQGKLDILIGTHAVLQDSIKFKDLGLLIIDEEHRFGVRQKEKLKKIKGDINVLNLTATPIPRSLNFALSKIKDFSIIASPPPERLSVKTFVYKLSKHLISEGIQREMLRGGQAYYLCNDLRLINDRKKRLEEQFPHLTIGLVHGKLRASAIERTMVDFQQGEVDILVCSTIIESGLDIANANTLIVEESDKLGLAQLHQLRGRIGRGKRQAYAYFLKSNYELKKKAAKSRLEALLESDSLAAGFLLAIKDLEIRGAGEILGENQSGIFESIGLDLYSRLLKRAVEFVEQGIIDFNYLQNTTEINLGISSYIPQKFLPDVNLRLLMYNKISMSNSLKEINLLKSEMKDRFGSFPVPVTNLFTLNELRILAEKKSIKSINVNTQNITFTLEKTDYVRTINKPKNINTCVKRVKQEIRKIYNNQRKYT</sequence>
<organism evidence="10">
    <name type="scientific">marine metagenome</name>
    <dbReference type="NCBI Taxonomy" id="408172"/>
    <lineage>
        <taxon>unclassified sequences</taxon>
        <taxon>metagenomes</taxon>
        <taxon>ecological metagenomes</taxon>
    </lineage>
</organism>
<evidence type="ECO:0000256" key="6">
    <source>
        <dbReference type="ARBA" id="ARBA00023125"/>
    </source>
</evidence>
<dbReference type="InterPro" id="IPR001650">
    <property type="entry name" value="Helicase_C-like"/>
</dbReference>
<evidence type="ECO:0000256" key="2">
    <source>
        <dbReference type="ARBA" id="ARBA00022763"/>
    </source>
</evidence>
<evidence type="ECO:0000256" key="3">
    <source>
        <dbReference type="ARBA" id="ARBA00022801"/>
    </source>
</evidence>
<dbReference type="Gene3D" id="3.90.1150.50">
    <property type="entry name" value="Transcription-repair-coupling factor, D7 domain"/>
    <property type="match status" value="1"/>
</dbReference>